<dbReference type="InterPro" id="IPR036390">
    <property type="entry name" value="WH_DNA-bd_sf"/>
</dbReference>
<evidence type="ECO:0000313" key="5">
    <source>
        <dbReference type="EMBL" id="CAA9437514.1"/>
    </source>
</evidence>
<organism evidence="5">
    <name type="scientific">uncultured Phycisphaerae bacterium</name>
    <dbReference type="NCBI Taxonomy" id="904963"/>
    <lineage>
        <taxon>Bacteria</taxon>
        <taxon>Pseudomonadati</taxon>
        <taxon>Planctomycetota</taxon>
        <taxon>Phycisphaerae</taxon>
        <taxon>environmental samples</taxon>
    </lineage>
</organism>
<keyword evidence="1" id="KW-0805">Transcription regulation</keyword>
<dbReference type="InterPro" id="IPR051081">
    <property type="entry name" value="HTH_MetalResp_TranReg"/>
</dbReference>
<dbReference type="PRINTS" id="PR00778">
    <property type="entry name" value="HTHARSR"/>
</dbReference>
<dbReference type="CDD" id="cd00090">
    <property type="entry name" value="HTH_ARSR"/>
    <property type="match status" value="1"/>
</dbReference>
<name>A0A6J4QAG9_9BACT</name>
<dbReference type="GO" id="GO:0003677">
    <property type="term" value="F:DNA binding"/>
    <property type="evidence" value="ECO:0007669"/>
    <property type="project" value="UniProtKB-KW"/>
</dbReference>
<dbReference type="InterPro" id="IPR011991">
    <property type="entry name" value="ArsR-like_HTH"/>
</dbReference>
<evidence type="ECO:0000256" key="1">
    <source>
        <dbReference type="ARBA" id="ARBA00023015"/>
    </source>
</evidence>
<dbReference type="EMBL" id="CADCUQ010000903">
    <property type="protein sequence ID" value="CAA9437514.1"/>
    <property type="molecule type" value="Genomic_DNA"/>
</dbReference>
<protein>
    <submittedName>
        <fullName evidence="5">Transcriptional regulator, ArsR family</fullName>
    </submittedName>
</protein>
<sequence length="112" mass="12857">MARAATTLDPFNAVAEPKRRQVLEALAHGEMPVNDLVGRLGWPQPMVSKHLGVLKEVGLVTARRDGRQRLYSVNGERLKTIHDWAKMFERFWAHQLLSIKERAERKSKEQSN</sequence>
<proteinExistence type="predicted"/>
<evidence type="ECO:0000256" key="2">
    <source>
        <dbReference type="ARBA" id="ARBA00023125"/>
    </source>
</evidence>
<dbReference type="NCBIfam" id="NF033788">
    <property type="entry name" value="HTH_metalloreg"/>
    <property type="match status" value="1"/>
</dbReference>
<dbReference type="InterPro" id="IPR036388">
    <property type="entry name" value="WH-like_DNA-bd_sf"/>
</dbReference>
<evidence type="ECO:0000259" key="4">
    <source>
        <dbReference type="PROSITE" id="PS50987"/>
    </source>
</evidence>
<dbReference type="PANTHER" id="PTHR33154">
    <property type="entry name" value="TRANSCRIPTIONAL REGULATOR, ARSR FAMILY"/>
    <property type="match status" value="1"/>
</dbReference>
<dbReference type="PROSITE" id="PS50987">
    <property type="entry name" value="HTH_ARSR_2"/>
    <property type="match status" value="1"/>
</dbReference>
<dbReference type="PANTHER" id="PTHR33154:SF33">
    <property type="entry name" value="TRANSCRIPTIONAL REPRESSOR SDPR"/>
    <property type="match status" value="1"/>
</dbReference>
<reference evidence="5" key="1">
    <citation type="submission" date="2020-02" db="EMBL/GenBank/DDBJ databases">
        <authorList>
            <person name="Meier V. D."/>
        </authorList>
    </citation>
    <scope>NUCLEOTIDE SEQUENCE</scope>
    <source>
        <strain evidence="5">AVDCRST_MAG64</strain>
    </source>
</reference>
<dbReference type="GO" id="GO:0003700">
    <property type="term" value="F:DNA-binding transcription factor activity"/>
    <property type="evidence" value="ECO:0007669"/>
    <property type="project" value="InterPro"/>
</dbReference>
<dbReference type="SMART" id="SM00418">
    <property type="entry name" value="HTH_ARSR"/>
    <property type="match status" value="1"/>
</dbReference>
<keyword evidence="3" id="KW-0804">Transcription</keyword>
<keyword evidence="2" id="KW-0238">DNA-binding</keyword>
<dbReference type="AlphaFoldDB" id="A0A6J4QAG9"/>
<dbReference type="Gene3D" id="1.10.10.10">
    <property type="entry name" value="Winged helix-like DNA-binding domain superfamily/Winged helix DNA-binding domain"/>
    <property type="match status" value="1"/>
</dbReference>
<feature type="domain" description="HTH arsR-type" evidence="4">
    <location>
        <begin position="1"/>
        <end position="93"/>
    </location>
</feature>
<accession>A0A6J4QAG9</accession>
<dbReference type="Pfam" id="PF01022">
    <property type="entry name" value="HTH_5"/>
    <property type="match status" value="1"/>
</dbReference>
<dbReference type="InterPro" id="IPR001845">
    <property type="entry name" value="HTH_ArsR_DNA-bd_dom"/>
</dbReference>
<evidence type="ECO:0000256" key="3">
    <source>
        <dbReference type="ARBA" id="ARBA00023163"/>
    </source>
</evidence>
<dbReference type="SUPFAM" id="SSF46785">
    <property type="entry name" value="Winged helix' DNA-binding domain"/>
    <property type="match status" value="1"/>
</dbReference>
<gene>
    <name evidence="5" type="ORF">AVDCRST_MAG64-3906</name>
</gene>